<dbReference type="EMBL" id="BKCJ010995739">
    <property type="protein sequence ID" value="GFC62904.1"/>
    <property type="molecule type" value="Genomic_DNA"/>
</dbReference>
<name>A0A699Q9I8_TANCI</name>
<evidence type="ECO:0000256" key="1">
    <source>
        <dbReference type="SAM" id="MobiDB-lite"/>
    </source>
</evidence>
<feature type="region of interest" description="Disordered" evidence="1">
    <location>
        <begin position="50"/>
        <end position="70"/>
    </location>
</feature>
<evidence type="ECO:0000313" key="2">
    <source>
        <dbReference type="EMBL" id="GFC62904.1"/>
    </source>
</evidence>
<protein>
    <submittedName>
        <fullName evidence="2">Uncharacterized protein</fullName>
    </submittedName>
</protein>
<proteinExistence type="predicted"/>
<reference evidence="2" key="1">
    <citation type="journal article" date="2019" name="Sci. Rep.">
        <title>Draft genome of Tanacetum cinerariifolium, the natural source of mosquito coil.</title>
        <authorList>
            <person name="Yamashiro T."/>
            <person name="Shiraishi A."/>
            <person name="Satake H."/>
            <person name="Nakayama K."/>
        </authorList>
    </citation>
    <scope>NUCLEOTIDE SEQUENCE</scope>
</reference>
<comment type="caution">
    <text evidence="2">The sequence shown here is derived from an EMBL/GenBank/DDBJ whole genome shotgun (WGS) entry which is preliminary data.</text>
</comment>
<dbReference type="AlphaFoldDB" id="A0A699Q9I8"/>
<gene>
    <name evidence="2" type="ORF">Tci_834874</name>
</gene>
<accession>A0A699Q9I8</accession>
<organism evidence="2">
    <name type="scientific">Tanacetum cinerariifolium</name>
    <name type="common">Dalmatian daisy</name>
    <name type="synonym">Chrysanthemum cinerariifolium</name>
    <dbReference type="NCBI Taxonomy" id="118510"/>
    <lineage>
        <taxon>Eukaryota</taxon>
        <taxon>Viridiplantae</taxon>
        <taxon>Streptophyta</taxon>
        <taxon>Embryophyta</taxon>
        <taxon>Tracheophyta</taxon>
        <taxon>Spermatophyta</taxon>
        <taxon>Magnoliopsida</taxon>
        <taxon>eudicotyledons</taxon>
        <taxon>Gunneridae</taxon>
        <taxon>Pentapetalae</taxon>
        <taxon>asterids</taxon>
        <taxon>campanulids</taxon>
        <taxon>Asterales</taxon>
        <taxon>Asteraceae</taxon>
        <taxon>Asteroideae</taxon>
        <taxon>Anthemideae</taxon>
        <taxon>Anthemidinae</taxon>
        <taxon>Tanacetum</taxon>
    </lineage>
</organism>
<sequence length="86" mass="9385">MHVPWVLGMRTVASISTTGIPQKSLIDHGLHSFWSHVVRVGWWWSLSPSGSDHDLSNHKRQKPGPDVYGQSLAALPSQSAVSKNGS</sequence>